<keyword evidence="1" id="KW-0732">Signal</keyword>
<dbReference type="GO" id="GO:0004222">
    <property type="term" value="F:metalloendopeptidase activity"/>
    <property type="evidence" value="ECO:0007669"/>
    <property type="project" value="TreeGrafter"/>
</dbReference>
<evidence type="ECO:0000256" key="1">
    <source>
        <dbReference type="ARBA" id="ARBA00022729"/>
    </source>
</evidence>
<sequence length="295" mass="29876">MVRLSRAPGGARPGVLQHHSPSPCGPGPRWQLPRRSAGRGHAKSTRRTGRTGQHTRPPESSSPAAGTVHSRARGGSAGAAAAHAGAMRSGLAVVLTALAVAALAPAPSTAGPLAPDATGPPVGAWTAPLGGEPPVTRPFEPPAHAYGPGHRGADLGGAPGAPVLAAGDGVVAFAGMVAGRPVVSIDHAGGLRTTYEPVDASVGAGQRVTRGSRIGTLSPGHAGCPADACLHWGLRRGEVYLDPLQLLAVPRVRLLPLRGLRRCRRAWCAGGARPWCAAGRCGSRSPRARGRCRRG</sequence>
<keyword evidence="5" id="KW-1185">Reference proteome</keyword>
<protein>
    <submittedName>
        <fullName evidence="4">Peptidase family M23</fullName>
    </submittedName>
</protein>
<dbReference type="Gene3D" id="2.70.70.10">
    <property type="entry name" value="Glucose Permease (Domain IIA)"/>
    <property type="match status" value="1"/>
</dbReference>
<name>A0A285V3A4_9ACTN</name>
<dbReference type="Proteomes" id="UP000219435">
    <property type="component" value="Unassembled WGS sequence"/>
</dbReference>
<organism evidence="4 5">
    <name type="scientific">Blastococcus aggregatus</name>
    <dbReference type="NCBI Taxonomy" id="38502"/>
    <lineage>
        <taxon>Bacteria</taxon>
        <taxon>Bacillati</taxon>
        <taxon>Actinomycetota</taxon>
        <taxon>Actinomycetes</taxon>
        <taxon>Geodermatophilales</taxon>
        <taxon>Geodermatophilaceae</taxon>
        <taxon>Blastococcus</taxon>
    </lineage>
</organism>
<dbReference type="AlphaFoldDB" id="A0A285V3A4"/>
<dbReference type="InterPro" id="IPR016047">
    <property type="entry name" value="M23ase_b-sheet_dom"/>
</dbReference>
<dbReference type="SUPFAM" id="SSF51261">
    <property type="entry name" value="Duplicated hybrid motif"/>
    <property type="match status" value="1"/>
</dbReference>
<evidence type="ECO:0000313" key="4">
    <source>
        <dbReference type="EMBL" id="SOC48529.1"/>
    </source>
</evidence>
<evidence type="ECO:0000313" key="5">
    <source>
        <dbReference type="Proteomes" id="UP000219435"/>
    </source>
</evidence>
<dbReference type="InterPro" id="IPR011055">
    <property type="entry name" value="Dup_hybrid_motif"/>
</dbReference>
<feature type="compositionally biased region" description="Basic residues" evidence="2">
    <location>
        <begin position="36"/>
        <end position="49"/>
    </location>
</feature>
<gene>
    <name evidence="4" type="ORF">SAMN05660748_1225</name>
</gene>
<dbReference type="EMBL" id="OBQI01000002">
    <property type="protein sequence ID" value="SOC48529.1"/>
    <property type="molecule type" value="Genomic_DNA"/>
</dbReference>
<evidence type="ECO:0000259" key="3">
    <source>
        <dbReference type="Pfam" id="PF01551"/>
    </source>
</evidence>
<feature type="domain" description="M23ase beta-sheet core" evidence="3">
    <location>
        <begin position="149"/>
        <end position="243"/>
    </location>
</feature>
<dbReference type="PANTHER" id="PTHR21666:SF289">
    <property type="entry name" value="L-ALA--D-GLU ENDOPEPTIDASE"/>
    <property type="match status" value="1"/>
</dbReference>
<accession>A0A285V3A4</accession>
<dbReference type="Pfam" id="PF01551">
    <property type="entry name" value="Peptidase_M23"/>
    <property type="match status" value="1"/>
</dbReference>
<proteinExistence type="predicted"/>
<reference evidence="5" key="1">
    <citation type="submission" date="2017-08" db="EMBL/GenBank/DDBJ databases">
        <authorList>
            <person name="Varghese N."/>
            <person name="Submissions S."/>
        </authorList>
    </citation>
    <scope>NUCLEOTIDE SEQUENCE [LARGE SCALE GENOMIC DNA]</scope>
    <source>
        <strain evidence="5">DSM 4725</strain>
    </source>
</reference>
<feature type="region of interest" description="Disordered" evidence="2">
    <location>
        <begin position="1"/>
        <end position="76"/>
    </location>
</feature>
<dbReference type="InterPro" id="IPR050570">
    <property type="entry name" value="Cell_wall_metabolism_enzyme"/>
</dbReference>
<dbReference type="PANTHER" id="PTHR21666">
    <property type="entry name" value="PEPTIDASE-RELATED"/>
    <property type="match status" value="1"/>
</dbReference>
<evidence type="ECO:0000256" key="2">
    <source>
        <dbReference type="SAM" id="MobiDB-lite"/>
    </source>
</evidence>
<dbReference type="CDD" id="cd12797">
    <property type="entry name" value="M23_peptidase"/>
    <property type="match status" value="1"/>
</dbReference>